<evidence type="ECO:0000313" key="2">
    <source>
        <dbReference type="Proteomes" id="UP000234460"/>
    </source>
</evidence>
<dbReference type="RefSeq" id="WP_000963470.1">
    <property type="nucleotide sequence ID" value="NZ_CP011931.1"/>
</dbReference>
<name>A0AAQ1SNI6_LEPIR</name>
<evidence type="ECO:0000313" key="1">
    <source>
        <dbReference type="EMBL" id="SOR61387.1"/>
    </source>
</evidence>
<protein>
    <submittedName>
        <fullName evidence="1">Uncharacterized protein</fullName>
    </submittedName>
</protein>
<reference evidence="1 2" key="1">
    <citation type="submission" date="2017-11" db="EMBL/GenBank/DDBJ databases">
        <authorList>
            <person name="Lechat P."/>
        </authorList>
    </citation>
    <scope>NUCLEOTIDE SEQUENCE [LARGE SCALE GENOMIC DNA]</scope>
    <source>
        <strain evidence="1">L495</strain>
    </source>
</reference>
<dbReference type="EMBL" id="OEJX01000022">
    <property type="protein sequence ID" value="SOR61387.1"/>
    <property type="molecule type" value="Genomic_DNA"/>
</dbReference>
<comment type="caution">
    <text evidence="1">The sequence shown here is derived from an EMBL/GenBank/DDBJ whole genome shotgun (WGS) entry which is preliminary data.</text>
</comment>
<organism evidence="1 2">
    <name type="scientific">Leptospira interrogans serovar Manilae</name>
    <dbReference type="NCBI Taxonomy" id="214675"/>
    <lineage>
        <taxon>Bacteria</taxon>
        <taxon>Pseudomonadati</taxon>
        <taxon>Spirochaetota</taxon>
        <taxon>Spirochaetia</taxon>
        <taxon>Leptospirales</taxon>
        <taxon>Leptospiraceae</taxon>
        <taxon>Leptospira</taxon>
    </lineage>
</organism>
<dbReference type="AlphaFoldDB" id="A0AAQ1SNI6"/>
<dbReference type="Proteomes" id="UP000234460">
    <property type="component" value="Chromosome LMANV2"/>
</dbReference>
<sequence length="241" mass="28323">MAIEFLLLSSTLLNSISIIECYTHYEKRNLDQGKSLYKYRDKIFVEYPNCSSIATITVQDIRYNYPISQSETIRVVCLACGFCKKSENTFWKGAIYGSFKKPCGNCGYKWMEKHIYRVKFSSDIPKTVKCKCPVCNYETEEKLQWQKYYSATQGIDPYFGLSLWLKFKIGNHQIWAYNESHINDLIDYVESDLRERIVYPTKWSMVARLPKWIKEAKNRKVIVKALKELNKKLQKSISVFG</sequence>
<gene>
    <name evidence="1" type="ORF">LMANV2_290055</name>
</gene>
<accession>A0AAQ1SNI6</accession>
<proteinExistence type="predicted"/>